<dbReference type="Proteomes" id="UP001367676">
    <property type="component" value="Unassembled WGS sequence"/>
</dbReference>
<dbReference type="GO" id="GO:0008237">
    <property type="term" value="F:metallopeptidase activity"/>
    <property type="evidence" value="ECO:0007669"/>
    <property type="project" value="UniProtKB-KW"/>
</dbReference>
<dbReference type="InterPro" id="IPR040961">
    <property type="entry name" value="CSN5_C"/>
</dbReference>
<keyword evidence="11" id="KW-0482">Metalloprotease</keyword>
<dbReference type="SMART" id="SM00232">
    <property type="entry name" value="JAB_MPN"/>
    <property type="match status" value="1"/>
</dbReference>
<evidence type="ECO:0000256" key="1">
    <source>
        <dbReference type="ARBA" id="ARBA00004123"/>
    </source>
</evidence>
<keyword evidence="6" id="KW-0645">Protease</keyword>
<dbReference type="Pfam" id="PF01398">
    <property type="entry name" value="JAB"/>
    <property type="match status" value="1"/>
</dbReference>
<dbReference type="GO" id="GO:0046872">
    <property type="term" value="F:metal ion binding"/>
    <property type="evidence" value="ECO:0007669"/>
    <property type="project" value="UniProtKB-KW"/>
</dbReference>
<evidence type="ECO:0000313" key="15">
    <source>
        <dbReference type="Proteomes" id="UP001367676"/>
    </source>
</evidence>
<dbReference type="PANTHER" id="PTHR10410">
    <property type="entry name" value="EUKARYOTIC TRANSLATION INITIATION FACTOR 3 -RELATED"/>
    <property type="match status" value="1"/>
</dbReference>
<evidence type="ECO:0000256" key="2">
    <source>
        <dbReference type="ARBA" id="ARBA00004496"/>
    </source>
</evidence>
<evidence type="ECO:0000256" key="6">
    <source>
        <dbReference type="ARBA" id="ARBA00022670"/>
    </source>
</evidence>
<keyword evidence="5" id="KW-0963">Cytoplasm</keyword>
<keyword evidence="12" id="KW-0539">Nucleus</keyword>
<dbReference type="Pfam" id="PF18323">
    <property type="entry name" value="CSN5_C"/>
    <property type="match status" value="1"/>
</dbReference>
<gene>
    <name evidence="14" type="ORF">V9T40_002525</name>
</gene>
<dbReference type="GO" id="GO:0006508">
    <property type="term" value="P:proteolysis"/>
    <property type="evidence" value="ECO:0007669"/>
    <property type="project" value="UniProtKB-KW"/>
</dbReference>
<comment type="caution">
    <text evidence="14">The sequence shown here is derived from an EMBL/GenBank/DDBJ whole genome shotgun (WGS) entry which is preliminary data.</text>
</comment>
<feature type="domain" description="MPN" evidence="13">
    <location>
        <begin position="56"/>
        <end position="193"/>
    </location>
</feature>
<dbReference type="AlphaFoldDB" id="A0AAN9Y4J5"/>
<proteinExistence type="inferred from homology"/>
<evidence type="ECO:0000256" key="10">
    <source>
        <dbReference type="ARBA" id="ARBA00022833"/>
    </source>
</evidence>
<keyword evidence="9" id="KW-0378">Hydrolase</keyword>
<dbReference type="InterPro" id="IPR037518">
    <property type="entry name" value="MPN"/>
</dbReference>
<comment type="subcellular location">
    <subcellularLocation>
        <location evidence="2">Cytoplasm</location>
    </subcellularLocation>
    <subcellularLocation>
        <location evidence="1">Nucleus</location>
    </subcellularLocation>
</comment>
<comment type="similarity">
    <text evidence="3">Belongs to the peptidase M67A family. CSN5 subfamily.</text>
</comment>
<evidence type="ECO:0000256" key="7">
    <source>
        <dbReference type="ARBA" id="ARBA00022723"/>
    </source>
</evidence>
<dbReference type="CDD" id="cd08069">
    <property type="entry name" value="MPN_RPN11_CSN5"/>
    <property type="match status" value="1"/>
</dbReference>
<evidence type="ECO:0000256" key="11">
    <source>
        <dbReference type="ARBA" id="ARBA00023049"/>
    </source>
</evidence>
<sequence>MASTSQASIAQKSWEFSNNVEHIGTGDEIFKYDKKQQQDILRAKPWEKDPHFFKDIKISALALLKMVMHARSGGNLEVMGLLLGKVDGNTMIVMETFALPVEGTETRVNAQAQAYEYMTAYIESAKQVGRLENAIGWYHSHPGYGCWLSGIDVSTQMLNQNFQEPFVAIVIDPVRTISAGKVCIGAFRTYPKGYKPPNEEPSEYQTIPLNKIEDFGVHCKQYYSLEITYFKSALDRKLLDSLWNKYWVNTLSSSSLITNDDYLTGQIFDLSEKLEQSESQVSRYVLGGELHEKRIEDKLSKATKDSNKTTIEVLHGLMAQTIKDKLFNSISLKSENCFAESE</sequence>
<dbReference type="EMBL" id="JBBCAQ010000022">
    <property type="protein sequence ID" value="KAK7590912.1"/>
    <property type="molecule type" value="Genomic_DNA"/>
</dbReference>
<name>A0AAN9Y4J5_9HEMI</name>
<dbReference type="Gene3D" id="3.40.140.10">
    <property type="entry name" value="Cytidine Deaminase, domain 2"/>
    <property type="match status" value="1"/>
</dbReference>
<keyword evidence="7" id="KW-0479">Metal-binding</keyword>
<evidence type="ECO:0000256" key="12">
    <source>
        <dbReference type="ARBA" id="ARBA00023242"/>
    </source>
</evidence>
<dbReference type="GO" id="GO:0008180">
    <property type="term" value="C:COP9 signalosome"/>
    <property type="evidence" value="ECO:0007669"/>
    <property type="project" value="UniProtKB-KW"/>
</dbReference>
<keyword evidence="15" id="KW-1185">Reference proteome</keyword>
<evidence type="ECO:0000313" key="14">
    <source>
        <dbReference type="EMBL" id="KAK7590912.1"/>
    </source>
</evidence>
<dbReference type="PROSITE" id="PS50249">
    <property type="entry name" value="MPN"/>
    <property type="match status" value="1"/>
</dbReference>
<keyword evidence="10" id="KW-0862">Zinc</keyword>
<keyword evidence="8" id="KW-0736">Signalosome</keyword>
<evidence type="ECO:0000256" key="4">
    <source>
        <dbReference type="ARBA" id="ARBA00014880"/>
    </source>
</evidence>
<dbReference type="InterPro" id="IPR050242">
    <property type="entry name" value="JAMM_MPN+_peptidase_M67A"/>
</dbReference>
<accession>A0AAN9Y4J5</accession>
<evidence type="ECO:0000256" key="5">
    <source>
        <dbReference type="ARBA" id="ARBA00022490"/>
    </source>
</evidence>
<organism evidence="14 15">
    <name type="scientific">Parthenolecanium corni</name>
    <dbReference type="NCBI Taxonomy" id="536013"/>
    <lineage>
        <taxon>Eukaryota</taxon>
        <taxon>Metazoa</taxon>
        <taxon>Ecdysozoa</taxon>
        <taxon>Arthropoda</taxon>
        <taxon>Hexapoda</taxon>
        <taxon>Insecta</taxon>
        <taxon>Pterygota</taxon>
        <taxon>Neoptera</taxon>
        <taxon>Paraneoptera</taxon>
        <taxon>Hemiptera</taxon>
        <taxon>Sternorrhyncha</taxon>
        <taxon>Coccoidea</taxon>
        <taxon>Coccidae</taxon>
        <taxon>Parthenolecanium</taxon>
    </lineage>
</organism>
<reference evidence="14 15" key="1">
    <citation type="submission" date="2024-03" db="EMBL/GenBank/DDBJ databases">
        <title>Adaptation during the transition from Ophiocordyceps entomopathogen to insect associate is accompanied by gene loss and intensified selection.</title>
        <authorList>
            <person name="Ward C.M."/>
            <person name="Onetto C.A."/>
            <person name="Borneman A.R."/>
        </authorList>
    </citation>
    <scope>NUCLEOTIDE SEQUENCE [LARGE SCALE GENOMIC DNA]</scope>
    <source>
        <strain evidence="14">AWRI1</strain>
        <tissue evidence="14">Single Adult Female</tissue>
    </source>
</reference>
<protein>
    <recommendedName>
        <fullName evidence="4">COP9 signalosome complex subunit 5</fullName>
    </recommendedName>
</protein>
<dbReference type="FunFam" id="3.40.140.10:FF:000203">
    <property type="entry name" value="COP9 signalosome complex subunit 5"/>
    <property type="match status" value="1"/>
</dbReference>
<evidence type="ECO:0000259" key="13">
    <source>
        <dbReference type="PROSITE" id="PS50249"/>
    </source>
</evidence>
<evidence type="ECO:0000256" key="3">
    <source>
        <dbReference type="ARBA" id="ARBA00006008"/>
    </source>
</evidence>
<dbReference type="InterPro" id="IPR000555">
    <property type="entry name" value="JAMM/MPN+_dom"/>
</dbReference>
<evidence type="ECO:0000256" key="8">
    <source>
        <dbReference type="ARBA" id="ARBA00022790"/>
    </source>
</evidence>
<evidence type="ECO:0000256" key="9">
    <source>
        <dbReference type="ARBA" id="ARBA00022801"/>
    </source>
</evidence>
<dbReference type="SUPFAM" id="SSF102712">
    <property type="entry name" value="JAB1/MPN domain"/>
    <property type="match status" value="1"/>
</dbReference>
<dbReference type="GO" id="GO:0005737">
    <property type="term" value="C:cytoplasm"/>
    <property type="evidence" value="ECO:0007669"/>
    <property type="project" value="UniProtKB-SubCell"/>
</dbReference>